<dbReference type="PANTHER" id="PTHR13847">
    <property type="entry name" value="SARCOSINE DEHYDROGENASE-RELATED"/>
    <property type="match status" value="1"/>
</dbReference>
<accession>A0A927I1E8</accession>
<dbReference type="GO" id="GO:0016491">
    <property type="term" value="F:oxidoreductase activity"/>
    <property type="evidence" value="ECO:0007669"/>
    <property type="project" value="UniProtKB-KW"/>
</dbReference>
<dbReference type="Gene3D" id="3.50.50.60">
    <property type="entry name" value="FAD/NAD(P)-binding domain"/>
    <property type="match status" value="1"/>
</dbReference>
<name>A0A927I1E8_9HYPH</name>
<dbReference type="PRINTS" id="PR00368">
    <property type="entry name" value="FADPNR"/>
</dbReference>
<comment type="caution">
    <text evidence="3">The sequence shown here is derived from an EMBL/GenBank/DDBJ whole genome shotgun (WGS) entry which is preliminary data.</text>
</comment>
<evidence type="ECO:0000256" key="1">
    <source>
        <dbReference type="ARBA" id="ARBA00023002"/>
    </source>
</evidence>
<evidence type="ECO:0000313" key="4">
    <source>
        <dbReference type="Proteomes" id="UP000619295"/>
    </source>
</evidence>
<dbReference type="Proteomes" id="UP000619295">
    <property type="component" value="Unassembled WGS sequence"/>
</dbReference>
<evidence type="ECO:0000313" key="3">
    <source>
        <dbReference type="EMBL" id="MBD3848294.1"/>
    </source>
</evidence>
<protein>
    <submittedName>
        <fullName evidence="3">FAD-binding oxidoreductase</fullName>
    </submittedName>
</protein>
<gene>
    <name evidence="3" type="ORF">IED13_21565</name>
</gene>
<dbReference type="SUPFAM" id="SSF51905">
    <property type="entry name" value="FAD/NAD(P)-binding domain"/>
    <property type="match status" value="1"/>
</dbReference>
<dbReference type="InterPro" id="IPR036188">
    <property type="entry name" value="FAD/NAD-bd_sf"/>
</dbReference>
<dbReference type="AlphaFoldDB" id="A0A927I1E8"/>
<dbReference type="GO" id="GO:0005737">
    <property type="term" value="C:cytoplasm"/>
    <property type="evidence" value="ECO:0007669"/>
    <property type="project" value="TreeGrafter"/>
</dbReference>
<dbReference type="Gene3D" id="3.30.9.10">
    <property type="entry name" value="D-Amino Acid Oxidase, subunit A, domain 2"/>
    <property type="match status" value="1"/>
</dbReference>
<reference evidence="3" key="1">
    <citation type="submission" date="2020-09" db="EMBL/GenBank/DDBJ databases">
        <title>Bosea spartocytisi sp. nov. a root nodule endophyte of Spartocytisus supranubius in the high mountain ecosystem fo the Teide National Park (Canary Islands, Spain).</title>
        <authorList>
            <person name="Pulido-Suarez L."/>
            <person name="Peix A."/>
            <person name="Igual J.M."/>
            <person name="Socas-Perez N."/>
            <person name="Velazquez E."/>
            <person name="Flores-Felix J.D."/>
            <person name="Leon-Barrios M."/>
        </authorList>
    </citation>
    <scope>NUCLEOTIDE SEQUENCE</scope>
    <source>
        <strain evidence="3">SSUT16</strain>
    </source>
</reference>
<evidence type="ECO:0000259" key="2">
    <source>
        <dbReference type="Pfam" id="PF01266"/>
    </source>
</evidence>
<keyword evidence="4" id="KW-1185">Reference proteome</keyword>
<dbReference type="EMBL" id="JACXWY010000017">
    <property type="protein sequence ID" value="MBD3848294.1"/>
    <property type="molecule type" value="Genomic_DNA"/>
</dbReference>
<keyword evidence="1" id="KW-0560">Oxidoreductase</keyword>
<sequence length="376" mass="39942">MSIEAFDIAVVGGGLHGLSAALHLARAGRRVTVIERRWTGRHASGATAAGVRTLNRDIAEVPISLEAMAMWHRIAEIVGDDCGFHARGQVNVAERDEHMPALLQREAKMRALGHSHEELVDAKELRRLVPALSPHCVGALVARRDGAADPHRTILAFRRACEAEGVVIAEGCGVEAVDRQGPDWLLACGDRRFRAPVVVNAAGAWAARLAALFGDDIALGVRASMMIVTERLAPLLDPVVSVVGRALSFKQSDQGTLVIGGGLQGAADLDRESSTVNFSELAKGARASSDLFPAVHGVRIARCWTGIEAQTRDRLPVIGASPNAPGLFHAFGFSGHGFQLVPVVGSILAELVVEGHTRREIAAFAPQRLMQARAAA</sequence>
<dbReference type="Pfam" id="PF01266">
    <property type="entry name" value="DAO"/>
    <property type="match status" value="1"/>
</dbReference>
<dbReference type="InterPro" id="IPR006076">
    <property type="entry name" value="FAD-dep_OxRdtase"/>
</dbReference>
<feature type="domain" description="FAD dependent oxidoreductase" evidence="2">
    <location>
        <begin position="7"/>
        <end position="351"/>
    </location>
</feature>
<organism evidence="3 4">
    <name type="scientific">Bosea spartocytisi</name>
    <dbReference type="NCBI Taxonomy" id="2773451"/>
    <lineage>
        <taxon>Bacteria</taxon>
        <taxon>Pseudomonadati</taxon>
        <taxon>Pseudomonadota</taxon>
        <taxon>Alphaproteobacteria</taxon>
        <taxon>Hyphomicrobiales</taxon>
        <taxon>Boseaceae</taxon>
        <taxon>Bosea</taxon>
    </lineage>
</organism>
<proteinExistence type="predicted"/>
<dbReference type="RefSeq" id="WP_191125425.1">
    <property type="nucleotide sequence ID" value="NZ_JACXWY010000017.1"/>
</dbReference>